<sequence length="52" mass="5736">MRARSSIEGTTRLISLDEATYAADLEGIGRRSDPAGFEGQFQREQNYADSPT</sequence>
<feature type="region of interest" description="Disordered" evidence="1">
    <location>
        <begin position="30"/>
        <end position="52"/>
    </location>
</feature>
<protein>
    <submittedName>
        <fullName evidence="2">Uncharacterized protein</fullName>
    </submittedName>
</protein>
<feature type="compositionally biased region" description="Polar residues" evidence="1">
    <location>
        <begin position="42"/>
        <end position="52"/>
    </location>
</feature>
<proteinExistence type="predicted"/>
<accession>A0ABU9ZHZ4</accession>
<keyword evidence="3" id="KW-1185">Reference proteome</keyword>
<dbReference type="Proteomes" id="UP001404845">
    <property type="component" value="Unassembled WGS sequence"/>
</dbReference>
<dbReference type="RefSeq" id="WP_200672151.1">
    <property type="nucleotide sequence ID" value="NZ_JACWCW010000109.1"/>
</dbReference>
<organism evidence="2 3">
    <name type="scientific">Methylorubrum rhodesianum</name>
    <dbReference type="NCBI Taxonomy" id="29427"/>
    <lineage>
        <taxon>Bacteria</taxon>
        <taxon>Pseudomonadati</taxon>
        <taxon>Pseudomonadota</taxon>
        <taxon>Alphaproteobacteria</taxon>
        <taxon>Hyphomicrobiales</taxon>
        <taxon>Methylobacteriaceae</taxon>
        <taxon>Methylorubrum</taxon>
    </lineage>
</organism>
<gene>
    <name evidence="2" type="ORF">PUR21_23465</name>
</gene>
<evidence type="ECO:0000313" key="3">
    <source>
        <dbReference type="Proteomes" id="UP001404845"/>
    </source>
</evidence>
<name>A0ABU9ZHZ4_9HYPH</name>
<comment type="caution">
    <text evidence="2">The sequence shown here is derived from an EMBL/GenBank/DDBJ whole genome shotgun (WGS) entry which is preliminary data.</text>
</comment>
<dbReference type="EMBL" id="JAQYXL010000001">
    <property type="protein sequence ID" value="MEN3230544.1"/>
    <property type="molecule type" value="Genomic_DNA"/>
</dbReference>
<evidence type="ECO:0000256" key="1">
    <source>
        <dbReference type="SAM" id="MobiDB-lite"/>
    </source>
</evidence>
<evidence type="ECO:0000313" key="2">
    <source>
        <dbReference type="EMBL" id="MEN3230544.1"/>
    </source>
</evidence>
<reference evidence="2 3" key="1">
    <citation type="journal article" date="2023" name="PLoS ONE">
        <title>Complete genome assembly of Hawai'i environmental nontuberculous mycobacteria reveals unexpected co-isolation with methylobacteria.</title>
        <authorList>
            <person name="Hendrix J."/>
            <person name="Epperson L.E."/>
            <person name="Tong E.I."/>
            <person name="Chan Y.L."/>
            <person name="Hasan N.A."/>
            <person name="Dawrs S.N."/>
            <person name="Norton G.J."/>
            <person name="Virdi R."/>
            <person name="Crooks J.L."/>
            <person name="Chan E.D."/>
            <person name="Honda J.R."/>
            <person name="Strong M."/>
        </authorList>
    </citation>
    <scope>NUCLEOTIDE SEQUENCE [LARGE SCALE GENOMIC DNA]</scope>
    <source>
        <strain evidence="2 3">NJH_HI01</strain>
    </source>
</reference>